<keyword evidence="11" id="KW-1185">Reference proteome</keyword>
<dbReference type="EMBL" id="QLMA01000006">
    <property type="protein sequence ID" value="RAJ79286.1"/>
    <property type="molecule type" value="Genomic_DNA"/>
</dbReference>
<feature type="coiled-coil region" evidence="8">
    <location>
        <begin position="348"/>
        <end position="409"/>
    </location>
</feature>
<keyword evidence="6" id="KW-0472">Membrane</keyword>
<evidence type="ECO:0000256" key="3">
    <source>
        <dbReference type="ARBA" id="ARBA00022448"/>
    </source>
</evidence>
<evidence type="ECO:0000256" key="8">
    <source>
        <dbReference type="SAM" id="Coils"/>
    </source>
</evidence>
<feature type="chain" id="PRO_5016404427" evidence="9">
    <location>
        <begin position="34"/>
        <end position="455"/>
    </location>
</feature>
<feature type="signal peptide" evidence="9">
    <location>
        <begin position="1"/>
        <end position="33"/>
    </location>
</feature>
<evidence type="ECO:0000256" key="5">
    <source>
        <dbReference type="ARBA" id="ARBA00022692"/>
    </source>
</evidence>
<dbReference type="InterPro" id="IPR051906">
    <property type="entry name" value="TolC-like"/>
</dbReference>
<protein>
    <submittedName>
        <fullName evidence="10">Outer membrane protein TolC</fullName>
    </submittedName>
</protein>
<evidence type="ECO:0000313" key="11">
    <source>
        <dbReference type="Proteomes" id="UP000249819"/>
    </source>
</evidence>
<comment type="subcellular location">
    <subcellularLocation>
        <location evidence="1">Cell outer membrane</location>
    </subcellularLocation>
</comment>
<dbReference type="PANTHER" id="PTHR30026:SF23">
    <property type="entry name" value="TO APRF-PUTATIVE OUTER MEMBRANE EFFLUX PROTEIN OR SECRETED ALKALINE PHOSPHATASE-RELATED"/>
    <property type="match status" value="1"/>
</dbReference>
<proteinExistence type="inferred from homology"/>
<dbReference type="SUPFAM" id="SSF56954">
    <property type="entry name" value="Outer membrane efflux proteins (OEP)"/>
    <property type="match status" value="1"/>
</dbReference>
<dbReference type="InterPro" id="IPR003423">
    <property type="entry name" value="OMP_efflux"/>
</dbReference>
<dbReference type="Proteomes" id="UP000249819">
    <property type="component" value="Unassembled WGS sequence"/>
</dbReference>
<sequence length="455" mass="52034">MELCSFIVTSMSTFSNKMLAGVLLIALSGSMKAFSQDPEQQNTLTLTEVWKRTAAYNKQLQMQQLKVESADERVKTAKSEKLPEVSANGMYGRFSNFALFEDGLLKAPTQIPIEKKGTYKVSGEAYFNLYNGGKLNREITAATTESELATEQKHLTESEIRFKAAAYYLDIYRNEQYESVMLQDIAEREKELEEIRHLLQNGVVLKSDVLRAELKLSKQKMTLLEIRNSLKIATQRLNIMMGTPDTAIIHVAADSLDQVSQQRTYEDFLQDAYTHSFEFKISEKETKLSELKLQQVKANILPKVGLFAEYNYSFPQILMYPYSFNPYGLGMAGVKASLPISQLYLNKHRKAEAKINLMRQEIEHSDTQDRVREDVRSAYLRYTEAITRIQVAKENIAQAQENFRIVNNTYFNQLSLLTDLLDAETQLLQSRFDLTTAQVTAQLQYYQLLKATGNL</sequence>
<dbReference type="Pfam" id="PF02321">
    <property type="entry name" value="OEP"/>
    <property type="match status" value="2"/>
</dbReference>
<evidence type="ECO:0000256" key="4">
    <source>
        <dbReference type="ARBA" id="ARBA00022452"/>
    </source>
</evidence>
<keyword evidence="3" id="KW-0813">Transport</keyword>
<organism evidence="10 11">
    <name type="scientific">Chitinophaga dinghuensis</name>
    <dbReference type="NCBI Taxonomy" id="1539050"/>
    <lineage>
        <taxon>Bacteria</taxon>
        <taxon>Pseudomonadati</taxon>
        <taxon>Bacteroidota</taxon>
        <taxon>Chitinophagia</taxon>
        <taxon>Chitinophagales</taxon>
        <taxon>Chitinophagaceae</taxon>
        <taxon>Chitinophaga</taxon>
    </lineage>
</organism>
<gene>
    <name evidence="10" type="ORF">CLV59_106347</name>
</gene>
<dbReference type="AlphaFoldDB" id="A0A327VWI9"/>
<dbReference type="GO" id="GO:0009279">
    <property type="term" value="C:cell outer membrane"/>
    <property type="evidence" value="ECO:0007669"/>
    <property type="project" value="UniProtKB-SubCell"/>
</dbReference>
<accession>A0A327VWI9</accession>
<dbReference type="PANTHER" id="PTHR30026">
    <property type="entry name" value="OUTER MEMBRANE PROTEIN TOLC"/>
    <property type="match status" value="1"/>
</dbReference>
<evidence type="ECO:0000256" key="9">
    <source>
        <dbReference type="SAM" id="SignalP"/>
    </source>
</evidence>
<evidence type="ECO:0000256" key="7">
    <source>
        <dbReference type="ARBA" id="ARBA00023237"/>
    </source>
</evidence>
<keyword evidence="9" id="KW-0732">Signal</keyword>
<comment type="caution">
    <text evidence="10">The sequence shown here is derived from an EMBL/GenBank/DDBJ whole genome shotgun (WGS) entry which is preliminary data.</text>
</comment>
<keyword evidence="7" id="KW-0998">Cell outer membrane</keyword>
<keyword evidence="8" id="KW-0175">Coiled coil</keyword>
<keyword evidence="4" id="KW-1134">Transmembrane beta strand</keyword>
<dbReference type="GO" id="GO:0015562">
    <property type="term" value="F:efflux transmembrane transporter activity"/>
    <property type="evidence" value="ECO:0007669"/>
    <property type="project" value="InterPro"/>
</dbReference>
<keyword evidence="5" id="KW-0812">Transmembrane</keyword>
<dbReference type="OrthoDB" id="1271612at2"/>
<evidence type="ECO:0000313" key="10">
    <source>
        <dbReference type="EMBL" id="RAJ79286.1"/>
    </source>
</evidence>
<evidence type="ECO:0000256" key="6">
    <source>
        <dbReference type="ARBA" id="ARBA00023136"/>
    </source>
</evidence>
<evidence type="ECO:0000256" key="1">
    <source>
        <dbReference type="ARBA" id="ARBA00004442"/>
    </source>
</evidence>
<name>A0A327VWI9_9BACT</name>
<evidence type="ECO:0000256" key="2">
    <source>
        <dbReference type="ARBA" id="ARBA00007613"/>
    </source>
</evidence>
<dbReference type="GO" id="GO:0015288">
    <property type="term" value="F:porin activity"/>
    <property type="evidence" value="ECO:0007669"/>
    <property type="project" value="TreeGrafter"/>
</dbReference>
<dbReference type="GO" id="GO:1990281">
    <property type="term" value="C:efflux pump complex"/>
    <property type="evidence" value="ECO:0007669"/>
    <property type="project" value="TreeGrafter"/>
</dbReference>
<dbReference type="Gene3D" id="1.20.1600.10">
    <property type="entry name" value="Outer membrane efflux proteins (OEP)"/>
    <property type="match status" value="1"/>
</dbReference>
<comment type="similarity">
    <text evidence="2">Belongs to the outer membrane factor (OMF) (TC 1.B.17) family.</text>
</comment>
<reference evidence="10 11" key="1">
    <citation type="submission" date="2018-06" db="EMBL/GenBank/DDBJ databases">
        <title>Genomic Encyclopedia of Archaeal and Bacterial Type Strains, Phase II (KMG-II): from individual species to whole genera.</title>
        <authorList>
            <person name="Goeker M."/>
        </authorList>
    </citation>
    <scope>NUCLEOTIDE SEQUENCE [LARGE SCALE GENOMIC DNA]</scope>
    <source>
        <strain evidence="10 11">DSM 29821</strain>
    </source>
</reference>